<dbReference type="Proteomes" id="UP000540079">
    <property type="component" value="Unassembled WGS sequence"/>
</dbReference>
<proteinExistence type="predicted"/>
<dbReference type="InterPro" id="IPR027417">
    <property type="entry name" value="P-loop_NTPase"/>
</dbReference>
<organism evidence="3 4">
    <name type="scientific">Pasteurella multocida</name>
    <dbReference type="NCBI Taxonomy" id="747"/>
    <lineage>
        <taxon>Bacteria</taxon>
        <taxon>Pseudomonadati</taxon>
        <taxon>Pseudomonadota</taxon>
        <taxon>Gammaproteobacteria</taxon>
        <taxon>Pasteurellales</taxon>
        <taxon>Pasteurellaceae</taxon>
        <taxon>Pasteurella</taxon>
    </lineage>
</organism>
<gene>
    <name evidence="3" type="ORF">C2800_06925</name>
</gene>
<dbReference type="Pfam" id="PF04851">
    <property type="entry name" value="ResIII"/>
    <property type="match status" value="1"/>
</dbReference>
<dbReference type="AlphaFoldDB" id="A0A849CLD2"/>
<dbReference type="InterPro" id="IPR045572">
    <property type="entry name" value="RE_endonuc_C"/>
</dbReference>
<comment type="caution">
    <text evidence="3">The sequence shown here is derived from an EMBL/GenBank/DDBJ whole genome shotgun (WGS) entry which is preliminary data.</text>
</comment>
<dbReference type="GO" id="GO:0003677">
    <property type="term" value="F:DNA binding"/>
    <property type="evidence" value="ECO:0007669"/>
    <property type="project" value="InterPro"/>
</dbReference>
<dbReference type="SUPFAM" id="SSF52540">
    <property type="entry name" value="P-loop containing nucleoside triphosphate hydrolases"/>
    <property type="match status" value="1"/>
</dbReference>
<dbReference type="GO" id="GO:0015668">
    <property type="term" value="F:type III site-specific deoxyribonuclease activity"/>
    <property type="evidence" value="ECO:0007669"/>
    <property type="project" value="InterPro"/>
</dbReference>
<accession>A0A849CLD2</accession>
<dbReference type="EMBL" id="PPVL01000006">
    <property type="protein sequence ID" value="NNI79144.1"/>
    <property type="molecule type" value="Genomic_DNA"/>
</dbReference>
<evidence type="ECO:0000313" key="3">
    <source>
        <dbReference type="EMBL" id="NNI79144.1"/>
    </source>
</evidence>
<evidence type="ECO:0000259" key="2">
    <source>
        <dbReference type="Pfam" id="PF19778"/>
    </source>
</evidence>
<keyword evidence="3" id="KW-0540">Nuclease</keyword>
<reference evidence="3 4" key="1">
    <citation type="journal article" date="2018" name="Front. Microbiol.">
        <title>Genetic and Phylogenetic Characteristics of Pasteurella multocida Isolates From Different Host Species.</title>
        <authorList>
            <person name="Peng Z."/>
            <person name="Liang W."/>
            <person name="Wang F."/>
            <person name="Xu Z."/>
            <person name="Xie Z."/>
            <person name="Lian Z."/>
            <person name="Hua L."/>
            <person name="Zhou R."/>
            <person name="Chen H."/>
            <person name="Wu B."/>
        </authorList>
    </citation>
    <scope>NUCLEOTIDE SEQUENCE [LARGE SCALE GENOMIC DNA]</scope>
    <source>
        <strain evidence="3 4">HNA06</strain>
    </source>
</reference>
<dbReference type="GO" id="GO:0005524">
    <property type="term" value="F:ATP binding"/>
    <property type="evidence" value="ECO:0007669"/>
    <property type="project" value="InterPro"/>
</dbReference>
<dbReference type="Pfam" id="PF19778">
    <property type="entry name" value="RE_endonuc"/>
    <property type="match status" value="1"/>
</dbReference>
<dbReference type="RefSeq" id="WP_014391578.1">
    <property type="nucleotide sequence ID" value="NZ_CP090428.1"/>
</dbReference>
<sequence length="981" mass="111922">MAGFHYEKGLPHQMAAVQAVLSTFNHCVPKKNERGENPTISVSAWVENIRQIQHQHSIETTLADGSNVLDIAMETGTGKTYTYTQTMFEMHKQLKVYKFVIAVPTLSIKAGTEQFLTSDALKKHFRLDFEGEYGEAKIELYVVQSQKAKKGKKNQPMPTEIVRFVQADNAKKIHVLLLNMGMINSKTMKGEDAGNDGSVLLKDLYSKPFEAIASVKPILIVDEPHRFDEGNQSWQNLMSLNPQFVLRYGATFKDKFRNLIYRLTAIDAFNQDLVKGVKAFVEQVDGDAKASIKFLEKLSENEAKFELTQGGEKQYFTLSLGESLSKVHHAVDDLVLSKIHKKKSLVVFNDVIEVELNATIKPYSYSNQVSDKMIRQAVREHFKNEKDLFSRTDKIKPLTLFFIDDITGYREGDKIAGSLKQRFETCVKEEAKKALQTAEPNSYFYQALQAVLKDVSATHGGYFSKDNSSDDEKIAKEISEILHDKESLLSLDNPRRFIFSKWTLREGWDNPNVFGICKLRSSGSETSKLQEVGRGLRLPVNEFMARVKDGNFMLNYFVDSSETDFVQKLTEEVNQSAVKTVIFSAFTDELFEKIKAVYPDVKKRVLGNMFYDNQWIDDDDNFINDGFNQVKKIYSEAFAQDQTLKTGKITQSGKDSPKVKMRVGKYDELKVLWESINQKAILQYQINEDQCLQLLLAYLRENQGRFTQTGIKTQVSQIKVINHQLVATTSSSLENDNFEPIPTMNYRQFLEKLAQKSFIQMATWHRAFHQLCNEIQIEQFMNEYTIMTICKGFNRYLLHHSFSEFQVGYEKVGGRVHPTKFTDAQGKPLAEVNAADLGVQSDNATPLDSFLFDSLFFDSEIERQNITGTAIQEVTVFTKIPKNSIKIPVAGGETYSPDFAYIVKTDQGEILNLVVESKGVEGQQDLRTDEQRKIQHAEHWFQSLSGQLKVKFETQFKAQQIKDIILKQLQKSEKRCQEASC</sequence>
<dbReference type="NCBIfam" id="NF012027">
    <property type="entry name" value="PRK15483.1"/>
    <property type="match status" value="1"/>
</dbReference>
<dbReference type="InterPro" id="IPR006935">
    <property type="entry name" value="Helicase/UvrB_N"/>
</dbReference>
<feature type="domain" description="Type III restriction enzyme C-terminal endonuclease" evidence="2">
    <location>
        <begin position="850"/>
        <end position="954"/>
    </location>
</feature>
<name>A0A849CLD2_PASMD</name>
<feature type="domain" description="Helicase/UvrB N-terminal" evidence="1">
    <location>
        <begin position="25"/>
        <end position="253"/>
    </location>
</feature>
<keyword evidence="3" id="KW-0378">Hydrolase</keyword>
<evidence type="ECO:0000259" key="1">
    <source>
        <dbReference type="Pfam" id="PF04851"/>
    </source>
</evidence>
<keyword evidence="3" id="KW-0255">Endonuclease</keyword>
<protein>
    <submittedName>
        <fullName evidence="3">Type III restriction-modification system endonuclease</fullName>
    </submittedName>
</protein>
<evidence type="ECO:0000313" key="4">
    <source>
        <dbReference type="Proteomes" id="UP000540079"/>
    </source>
</evidence>
<dbReference type="Gene3D" id="3.40.50.300">
    <property type="entry name" value="P-loop containing nucleotide triphosphate hydrolases"/>
    <property type="match status" value="2"/>
</dbReference>